<evidence type="ECO:0000313" key="3">
    <source>
        <dbReference type="Proteomes" id="UP000257200"/>
    </source>
</evidence>
<evidence type="ECO:0000256" key="1">
    <source>
        <dbReference type="SAM" id="Phobius"/>
    </source>
</evidence>
<name>A0A3Q1GN07_9TELE</name>
<proteinExistence type="predicted"/>
<dbReference type="GeneTree" id="ENSGT00940000180813"/>
<evidence type="ECO:0000313" key="2">
    <source>
        <dbReference type="Ensembl" id="ENSAPOP00000028807.1"/>
    </source>
</evidence>
<protein>
    <submittedName>
        <fullName evidence="2">Uncharacterized protein</fullName>
    </submittedName>
</protein>
<dbReference type="Ensembl" id="ENSAPOT00000019311.1">
    <property type="protein sequence ID" value="ENSAPOP00000028807.1"/>
    <property type="gene ID" value="ENSAPOG00000014265.1"/>
</dbReference>
<keyword evidence="1" id="KW-0812">Transmembrane</keyword>
<dbReference type="STRING" id="80966.ENSAPOP00000028790"/>
<accession>A0A3Q1GN07</accession>
<keyword evidence="1" id="KW-1133">Transmembrane helix</keyword>
<dbReference type="Ensembl" id="ENSAPOT00000019308.1">
    <property type="protein sequence ID" value="ENSAPOP00000028790.1"/>
    <property type="gene ID" value="ENSAPOG00000014246.1"/>
</dbReference>
<reference evidence="2" key="1">
    <citation type="submission" date="2025-05" db="UniProtKB">
        <authorList>
            <consortium name="Ensembl"/>
        </authorList>
    </citation>
    <scope>IDENTIFICATION</scope>
</reference>
<dbReference type="AlphaFoldDB" id="A0A3Q1GN07"/>
<organism evidence="2 3">
    <name type="scientific">Acanthochromis polyacanthus</name>
    <name type="common">spiny chromis</name>
    <dbReference type="NCBI Taxonomy" id="80966"/>
    <lineage>
        <taxon>Eukaryota</taxon>
        <taxon>Metazoa</taxon>
        <taxon>Chordata</taxon>
        <taxon>Craniata</taxon>
        <taxon>Vertebrata</taxon>
        <taxon>Euteleostomi</taxon>
        <taxon>Actinopterygii</taxon>
        <taxon>Neopterygii</taxon>
        <taxon>Teleostei</taxon>
        <taxon>Neoteleostei</taxon>
        <taxon>Acanthomorphata</taxon>
        <taxon>Ovalentaria</taxon>
        <taxon>Pomacentridae</taxon>
        <taxon>Acanthochromis</taxon>
    </lineage>
</organism>
<keyword evidence="1" id="KW-0472">Membrane</keyword>
<dbReference type="Proteomes" id="UP000257200">
    <property type="component" value="Unplaced"/>
</dbReference>
<feature type="transmembrane region" description="Helical" evidence="1">
    <location>
        <begin position="67"/>
        <end position="86"/>
    </location>
</feature>
<feature type="transmembrane region" description="Helical" evidence="1">
    <location>
        <begin position="20"/>
        <end position="47"/>
    </location>
</feature>
<sequence>MRPNSQALKRKLPHDTEREFGGTLGAICIPIFLPLTVLFLICVSRSPEASVLQWPPPLPSKDQLWDPVAPMLLLGWITLHALLYFMPLGKVGHIHRTLNIL</sequence>
<keyword evidence="3" id="KW-1185">Reference proteome</keyword>